<proteinExistence type="predicted"/>
<dbReference type="PROSITE" id="PS51192">
    <property type="entry name" value="HELICASE_ATP_BIND_1"/>
    <property type="match status" value="1"/>
</dbReference>
<reference evidence="10 11" key="1">
    <citation type="journal article" date="2022" name="Allergy">
        <title>Genome assembly and annotation of Periplaneta americana reveal a comprehensive cockroach allergen profile.</title>
        <authorList>
            <person name="Wang L."/>
            <person name="Xiong Q."/>
            <person name="Saelim N."/>
            <person name="Wang L."/>
            <person name="Nong W."/>
            <person name="Wan A.T."/>
            <person name="Shi M."/>
            <person name="Liu X."/>
            <person name="Cao Q."/>
            <person name="Hui J.H.L."/>
            <person name="Sookrung N."/>
            <person name="Leung T.F."/>
            <person name="Tungtrongchitr A."/>
            <person name="Tsui S.K.W."/>
        </authorList>
    </citation>
    <scope>NUCLEOTIDE SEQUENCE [LARGE SCALE GENOMIC DNA]</scope>
    <source>
        <strain evidence="10">PWHHKU_190912</strain>
    </source>
</reference>
<keyword evidence="11" id="KW-1185">Reference proteome</keyword>
<evidence type="ECO:0000259" key="8">
    <source>
        <dbReference type="PROSITE" id="PS51192"/>
    </source>
</evidence>
<dbReference type="PROSITE" id="PS51194">
    <property type="entry name" value="HELICASE_CTER"/>
    <property type="match status" value="1"/>
</dbReference>
<keyword evidence="1" id="KW-0547">Nucleotide-binding</keyword>
<comment type="caution">
    <text evidence="10">The sequence shown here is derived from an EMBL/GenBank/DDBJ whole genome shotgun (WGS) entry which is preliminary data.</text>
</comment>
<evidence type="ECO:0000256" key="5">
    <source>
        <dbReference type="SAM" id="MobiDB-lite"/>
    </source>
</evidence>
<feature type="domain" description="UBA" evidence="6">
    <location>
        <begin position="83"/>
        <end position="123"/>
    </location>
</feature>
<feature type="domain" description="C3H1-type" evidence="7">
    <location>
        <begin position="228"/>
        <end position="255"/>
    </location>
</feature>
<keyword evidence="4" id="KW-0479">Metal-binding</keyword>
<dbReference type="SMART" id="SM00490">
    <property type="entry name" value="HELICc"/>
    <property type="match status" value="1"/>
</dbReference>
<evidence type="ECO:0000259" key="6">
    <source>
        <dbReference type="PROSITE" id="PS50030"/>
    </source>
</evidence>
<evidence type="ECO:0000259" key="9">
    <source>
        <dbReference type="PROSITE" id="PS51194"/>
    </source>
</evidence>
<keyword evidence="4" id="KW-0862">Zinc</keyword>
<dbReference type="SMART" id="SM00356">
    <property type="entry name" value="ZnF_C3H1"/>
    <property type="match status" value="1"/>
</dbReference>
<accession>A0ABQ8SR96</accession>
<dbReference type="InterPro" id="IPR027417">
    <property type="entry name" value="P-loop_NTPase"/>
</dbReference>
<dbReference type="SUPFAM" id="SSF52540">
    <property type="entry name" value="P-loop containing nucleoside triphosphate hydrolases"/>
    <property type="match status" value="1"/>
</dbReference>
<dbReference type="InterPro" id="IPR006575">
    <property type="entry name" value="RWD_dom"/>
</dbReference>
<dbReference type="InterPro" id="IPR009060">
    <property type="entry name" value="UBA-like_sf"/>
</dbReference>
<organism evidence="10 11">
    <name type="scientific">Periplaneta americana</name>
    <name type="common">American cockroach</name>
    <name type="synonym">Blatta americana</name>
    <dbReference type="NCBI Taxonomy" id="6978"/>
    <lineage>
        <taxon>Eukaryota</taxon>
        <taxon>Metazoa</taxon>
        <taxon>Ecdysozoa</taxon>
        <taxon>Arthropoda</taxon>
        <taxon>Hexapoda</taxon>
        <taxon>Insecta</taxon>
        <taxon>Pterygota</taxon>
        <taxon>Neoptera</taxon>
        <taxon>Polyneoptera</taxon>
        <taxon>Dictyoptera</taxon>
        <taxon>Blattodea</taxon>
        <taxon>Blattoidea</taxon>
        <taxon>Blattidae</taxon>
        <taxon>Blattinae</taxon>
        <taxon>Periplaneta</taxon>
    </lineage>
</organism>
<dbReference type="Pfam" id="PF00270">
    <property type="entry name" value="DEAD"/>
    <property type="match status" value="1"/>
</dbReference>
<dbReference type="PANTHER" id="PTHR18934">
    <property type="entry name" value="ATP-DEPENDENT RNA HELICASE"/>
    <property type="match status" value="1"/>
</dbReference>
<dbReference type="SUPFAM" id="SSF46934">
    <property type="entry name" value="UBA-like"/>
    <property type="match status" value="1"/>
</dbReference>
<dbReference type="InterPro" id="IPR011545">
    <property type="entry name" value="DEAD/DEAH_box_helicase_dom"/>
</dbReference>
<evidence type="ECO:0008006" key="12">
    <source>
        <dbReference type="Google" id="ProtNLM"/>
    </source>
</evidence>
<name>A0ABQ8SR96_PERAM</name>
<feature type="compositionally biased region" description="Basic and acidic residues" evidence="5">
    <location>
        <begin position="213"/>
        <end position="223"/>
    </location>
</feature>
<dbReference type="InterPro" id="IPR001650">
    <property type="entry name" value="Helicase_C-like"/>
</dbReference>
<dbReference type="Pfam" id="PF00271">
    <property type="entry name" value="Helicase_C"/>
    <property type="match status" value="1"/>
</dbReference>
<dbReference type="InterPro" id="IPR000571">
    <property type="entry name" value="Znf_CCCH"/>
</dbReference>
<gene>
    <name evidence="10" type="ORF">ANN_16851</name>
</gene>
<dbReference type="PANTHER" id="PTHR18934:SF145">
    <property type="entry name" value="ATP-DEPENDENT RNA HELICASE DHX57-RELATED"/>
    <property type="match status" value="1"/>
</dbReference>
<evidence type="ECO:0000256" key="2">
    <source>
        <dbReference type="ARBA" id="ARBA00022801"/>
    </source>
</evidence>
<feature type="region of interest" description="Disordered" evidence="5">
    <location>
        <begin position="203"/>
        <end position="225"/>
    </location>
</feature>
<dbReference type="CDD" id="cd18791">
    <property type="entry name" value="SF2_C_RHA"/>
    <property type="match status" value="1"/>
</dbReference>
<dbReference type="PROSITE" id="PS00690">
    <property type="entry name" value="DEAH_ATP_HELICASE"/>
    <property type="match status" value="1"/>
</dbReference>
<evidence type="ECO:0000313" key="11">
    <source>
        <dbReference type="Proteomes" id="UP001148838"/>
    </source>
</evidence>
<dbReference type="InterPro" id="IPR002464">
    <property type="entry name" value="DNA/RNA_helicase_DEAH_CS"/>
</dbReference>
<dbReference type="PROSITE" id="PS50103">
    <property type="entry name" value="ZF_C3H1"/>
    <property type="match status" value="1"/>
</dbReference>
<feature type="domain" description="Helicase ATP-binding" evidence="8">
    <location>
        <begin position="647"/>
        <end position="817"/>
    </location>
</feature>
<keyword evidence="2" id="KW-0378">Hydrolase</keyword>
<evidence type="ECO:0000256" key="3">
    <source>
        <dbReference type="ARBA" id="ARBA00022840"/>
    </source>
</evidence>
<sequence length="1114" mass="127837">MLGFQRKLWKQHFVERESREDQETDRSIQSAEIPDFSLRDRSSYRDEGENLSRQYWVDRGHLVVQGGIDYSAKHTNPRISHEHINTYALAKLESYGFHKSHCLEALELTGGDVGVTLEVLLSQYFKLGLSFPFIATNSSVNNGDIEIKPPSSDILQQREEEKCALESIYDSAFEERIANRLWILNLQLDYLLDVYEDNEGFDVQRNNKKSGKKERDDSCERISSRKSKPQPEFCRFFAKGSCKYAQTCRFSHQPVQTPVVVPKEEKEKEKPPFQLEIRFPEGSCYPLEPALVYLTTSASRFPPIASLRLTSRLLQEAQICAKDEIPAVYTIAQLLLDHPDEMVELLRDKDNTFLDPNCALFPPPSLPSDEISETLLETAGRPAQEMQTHINNDSKSAFMNFSVNPEKAKYMIMSRDQNIVRNGNIKIGDLSFEQVEKFKYLGATVTNINDTQEEIKRRINMGNACCYSVEKLLSSSLLSKNLKVRIYKTVILPVVLYGCETWTPTLREEHRLRMFENKVLRKIFGAKRDEVTGEWRKLHNTELHALYSSPDIIRNLKSRCLRWAGHVARMGESRNAYRVLVGRAEGKRPLGRPRRRWEDNIKMDLREVGEDSNIARRFLEKQGDSRYKKALEGRRQLPAWSRMEIILNAVKKHQVVVVSGETGCGKSTQVPQFLLDDWLLNWSSAEKSHLEIICTQPRRLSAIGVAERVAEERVERIGNTIGYQIRLESKMSSSTRLLFCTTGILLRRLESEPQLNSVSHIIVDEVHERSEESDFLLLILRDLLPFRPDLKVILMSATLNAALFSSYFEQVPTIEIPGRTFPVEQLFLEDILEKTNFALEENSMYSRKMKKSGNSGPGDISSLECELEMADIKGSLTIISNPATRDEHLTITQLYHRYKDYNKLTCKNLYLMDPEKINYDLIETVLTWIVAGEHNFPRKGAILVFLPGMAEISSLHDQLMDHPVLTPRSGKFVLVPLHSTLTSEEQAAVFKKPKPGVRKIVLSTNIAETSVTIDDCVYVVDCGKMKEKRFDSNKNMESLELVWVSQANALQRKGRAGRVMPGVCIHLFTKHRYDYHFLKQPIPELHRVPLEQLLLRIKTLSHFADRNPHEVLGK</sequence>
<dbReference type="InterPro" id="IPR014001">
    <property type="entry name" value="Helicase_ATP-bd"/>
</dbReference>
<evidence type="ECO:0000256" key="4">
    <source>
        <dbReference type="PROSITE-ProRule" id="PRU00723"/>
    </source>
</evidence>
<protein>
    <recommendedName>
        <fullName evidence="12">ATP-dependent RNA helicase DHX57</fullName>
    </recommendedName>
</protein>
<dbReference type="SMART" id="SM00487">
    <property type="entry name" value="DEXDc"/>
    <property type="match status" value="1"/>
</dbReference>
<evidence type="ECO:0000313" key="10">
    <source>
        <dbReference type="EMBL" id="KAJ4436719.1"/>
    </source>
</evidence>
<evidence type="ECO:0000259" key="7">
    <source>
        <dbReference type="PROSITE" id="PS50103"/>
    </source>
</evidence>
<feature type="domain" description="Helicase C-terminal" evidence="9">
    <location>
        <begin position="921"/>
        <end position="1101"/>
    </location>
</feature>
<keyword evidence="3" id="KW-0067">ATP-binding</keyword>
<evidence type="ECO:0000256" key="1">
    <source>
        <dbReference type="ARBA" id="ARBA00022741"/>
    </source>
</evidence>
<dbReference type="EMBL" id="JAJSOF020000021">
    <property type="protein sequence ID" value="KAJ4436719.1"/>
    <property type="molecule type" value="Genomic_DNA"/>
</dbReference>
<dbReference type="InterPro" id="IPR015940">
    <property type="entry name" value="UBA"/>
</dbReference>
<dbReference type="Proteomes" id="UP001148838">
    <property type="component" value="Unassembled WGS sequence"/>
</dbReference>
<feature type="zinc finger region" description="C3H1-type" evidence="4">
    <location>
        <begin position="228"/>
        <end position="255"/>
    </location>
</feature>
<dbReference type="Pfam" id="PF05773">
    <property type="entry name" value="RWD"/>
    <property type="match status" value="1"/>
</dbReference>
<dbReference type="Gene3D" id="4.10.1000.10">
    <property type="entry name" value="Zinc finger, CCCH-type"/>
    <property type="match status" value="1"/>
</dbReference>
<keyword evidence="4" id="KW-0863">Zinc-finger</keyword>
<dbReference type="Gene3D" id="3.40.50.300">
    <property type="entry name" value="P-loop containing nucleotide triphosphate hydrolases"/>
    <property type="match status" value="2"/>
</dbReference>
<dbReference type="PROSITE" id="PS50030">
    <property type="entry name" value="UBA"/>
    <property type="match status" value="1"/>
</dbReference>